<reference evidence="1 2" key="1">
    <citation type="submission" date="2018-12" db="EMBL/GenBank/DDBJ databases">
        <authorList>
            <person name="Yu L."/>
        </authorList>
    </citation>
    <scope>NUCLEOTIDE SEQUENCE [LARGE SCALE GENOMIC DNA]</scope>
    <source>
        <strain evidence="1 2">S5H2222</strain>
    </source>
</reference>
<protein>
    <submittedName>
        <fullName evidence="1">Uncharacterized protein</fullName>
    </submittedName>
</protein>
<gene>
    <name evidence="1" type="ORF">EKG35_06945</name>
</gene>
<keyword evidence="2" id="KW-1185">Reference proteome</keyword>
<dbReference type="EMBL" id="RXNR01000014">
    <property type="protein sequence ID" value="RTQ94037.1"/>
    <property type="molecule type" value="Genomic_DNA"/>
</dbReference>
<dbReference type="OrthoDB" id="2988956at2"/>
<accession>A0A431UUC7</accession>
<organism evidence="1 2">
    <name type="scientific">Lysinibacillus telephonicus</name>
    <dbReference type="NCBI Taxonomy" id="1714840"/>
    <lineage>
        <taxon>Bacteria</taxon>
        <taxon>Bacillati</taxon>
        <taxon>Bacillota</taxon>
        <taxon>Bacilli</taxon>
        <taxon>Bacillales</taxon>
        <taxon>Bacillaceae</taxon>
        <taxon>Lysinibacillus</taxon>
    </lineage>
</organism>
<evidence type="ECO:0000313" key="1">
    <source>
        <dbReference type="EMBL" id="RTQ94037.1"/>
    </source>
</evidence>
<evidence type="ECO:0000313" key="2">
    <source>
        <dbReference type="Proteomes" id="UP000276349"/>
    </source>
</evidence>
<comment type="caution">
    <text evidence="1">The sequence shown here is derived from an EMBL/GenBank/DDBJ whole genome shotgun (WGS) entry which is preliminary data.</text>
</comment>
<proteinExistence type="predicted"/>
<sequence length="135" mass="16209">MAHIPIETVPYLEAAIYLPMLLIVLEKDHAQIEAGQFKLKRPYIFLIDEARRNAEEDLKKTKAYLKNRSLKVVKGQRDEMFTEYHFHYHQLMEVRRYSNIRLRNHVEHLLNFYLNKASNVIQKDIHFESQSILNQ</sequence>
<dbReference type="RefSeq" id="WP_126293718.1">
    <property type="nucleotide sequence ID" value="NZ_CP155468.1"/>
</dbReference>
<dbReference type="InterPro" id="IPR058600">
    <property type="entry name" value="YhjD-like"/>
</dbReference>
<name>A0A431UUC7_9BACI</name>
<dbReference type="Proteomes" id="UP000276349">
    <property type="component" value="Unassembled WGS sequence"/>
</dbReference>
<dbReference type="AlphaFoldDB" id="A0A431UUC7"/>
<dbReference type="Pfam" id="PF26325">
    <property type="entry name" value="YhjD"/>
    <property type="match status" value="1"/>
</dbReference>